<dbReference type="EMBL" id="ML002471">
    <property type="protein sequence ID" value="RKP37606.1"/>
    <property type="molecule type" value="Genomic_DNA"/>
</dbReference>
<dbReference type="SMART" id="SM00339">
    <property type="entry name" value="FH"/>
    <property type="match status" value="1"/>
</dbReference>
<dbReference type="PANTHER" id="PTHR11829">
    <property type="entry name" value="FORKHEAD BOX PROTEIN"/>
    <property type="match status" value="1"/>
</dbReference>
<evidence type="ECO:0000256" key="4">
    <source>
        <dbReference type="SAM" id="MobiDB-lite"/>
    </source>
</evidence>
<dbReference type="InterPro" id="IPR036388">
    <property type="entry name" value="WH-like_DNA-bd_sf"/>
</dbReference>
<dbReference type="SUPFAM" id="SSF46785">
    <property type="entry name" value="Winged helix' DNA-binding domain"/>
    <property type="match status" value="1"/>
</dbReference>
<evidence type="ECO:0000256" key="3">
    <source>
        <dbReference type="PROSITE-ProRule" id="PRU00089"/>
    </source>
</evidence>
<dbReference type="Pfam" id="PF00250">
    <property type="entry name" value="Forkhead"/>
    <property type="match status" value="1"/>
</dbReference>
<sequence length="127" mass="13827">MSPSGPGGGGSLTPVTAPHTPHKSPPPLGSASAATGKLEKPRETYSTLIARAILASPGRMARLSTIYRWISDHYPYFQTKESQGWQNSVRHNLSLNKSFIRIPADHFSNGGGKGDYWTIHSAHLEKF</sequence>
<evidence type="ECO:0000259" key="5">
    <source>
        <dbReference type="PROSITE" id="PS50039"/>
    </source>
</evidence>
<feature type="non-terminal residue" evidence="6">
    <location>
        <position position="127"/>
    </location>
</feature>
<dbReference type="Gene3D" id="1.10.10.10">
    <property type="entry name" value="Winged helix-like DNA-binding domain superfamily/Winged helix DNA-binding domain"/>
    <property type="match status" value="1"/>
</dbReference>
<dbReference type="InterPro" id="IPR036390">
    <property type="entry name" value="WH_DNA-bd_sf"/>
</dbReference>
<evidence type="ECO:0000256" key="1">
    <source>
        <dbReference type="ARBA" id="ARBA00023125"/>
    </source>
</evidence>
<feature type="domain" description="Fork-head" evidence="5">
    <location>
        <begin position="40"/>
        <end position="127"/>
    </location>
</feature>
<dbReference type="PRINTS" id="PR00053">
    <property type="entry name" value="FORKHEAD"/>
</dbReference>
<feature type="DNA-binding region" description="Fork-head" evidence="3">
    <location>
        <begin position="40"/>
        <end position="127"/>
    </location>
</feature>
<keyword evidence="1 3" id="KW-0238">DNA-binding</keyword>
<protein>
    <recommendedName>
        <fullName evidence="5">Fork-head domain-containing protein</fullName>
    </recommendedName>
</protein>
<dbReference type="Proteomes" id="UP000268162">
    <property type="component" value="Unassembled WGS sequence"/>
</dbReference>
<name>A0A4P9ZVF5_9FUNG</name>
<evidence type="ECO:0000313" key="7">
    <source>
        <dbReference type="Proteomes" id="UP000268162"/>
    </source>
</evidence>
<dbReference type="InterPro" id="IPR001766">
    <property type="entry name" value="Fork_head_dom"/>
</dbReference>
<dbReference type="PROSITE" id="PS00658">
    <property type="entry name" value="FORK_HEAD_2"/>
    <property type="match status" value="1"/>
</dbReference>
<dbReference type="GO" id="GO:0000978">
    <property type="term" value="F:RNA polymerase II cis-regulatory region sequence-specific DNA binding"/>
    <property type="evidence" value="ECO:0007669"/>
    <property type="project" value="TreeGrafter"/>
</dbReference>
<dbReference type="PANTHER" id="PTHR11829:SF343">
    <property type="entry name" value="FORK-HEAD DOMAIN-CONTAINING PROTEIN"/>
    <property type="match status" value="1"/>
</dbReference>
<dbReference type="GO" id="GO:0000981">
    <property type="term" value="F:DNA-binding transcription factor activity, RNA polymerase II-specific"/>
    <property type="evidence" value="ECO:0007669"/>
    <property type="project" value="TreeGrafter"/>
</dbReference>
<keyword evidence="7" id="KW-1185">Reference proteome</keyword>
<evidence type="ECO:0000313" key="6">
    <source>
        <dbReference type="EMBL" id="RKP37606.1"/>
    </source>
</evidence>
<dbReference type="AlphaFoldDB" id="A0A4P9ZVF5"/>
<comment type="subcellular location">
    <subcellularLocation>
        <location evidence="3">Nucleus</location>
    </subcellularLocation>
</comment>
<dbReference type="PROSITE" id="PS50039">
    <property type="entry name" value="FORK_HEAD_3"/>
    <property type="match status" value="1"/>
</dbReference>
<feature type="compositionally biased region" description="Gly residues" evidence="4">
    <location>
        <begin position="1"/>
        <end position="11"/>
    </location>
</feature>
<proteinExistence type="predicted"/>
<feature type="region of interest" description="Disordered" evidence="4">
    <location>
        <begin position="1"/>
        <end position="40"/>
    </location>
</feature>
<gene>
    <name evidence="6" type="ORF">BJ085DRAFT_17790</name>
</gene>
<dbReference type="InterPro" id="IPR030456">
    <property type="entry name" value="TF_fork_head_CS_2"/>
</dbReference>
<reference evidence="7" key="1">
    <citation type="journal article" date="2018" name="Nat. Microbiol.">
        <title>Leveraging single-cell genomics to expand the fungal tree of life.</title>
        <authorList>
            <person name="Ahrendt S.R."/>
            <person name="Quandt C.A."/>
            <person name="Ciobanu D."/>
            <person name="Clum A."/>
            <person name="Salamov A."/>
            <person name="Andreopoulos B."/>
            <person name="Cheng J.F."/>
            <person name="Woyke T."/>
            <person name="Pelin A."/>
            <person name="Henrissat B."/>
            <person name="Reynolds N.K."/>
            <person name="Benny G.L."/>
            <person name="Smith M.E."/>
            <person name="James T.Y."/>
            <person name="Grigoriev I.V."/>
        </authorList>
    </citation>
    <scope>NUCLEOTIDE SEQUENCE [LARGE SCALE GENOMIC DNA]</scope>
    <source>
        <strain evidence="7">RSA 468</strain>
    </source>
</reference>
<dbReference type="STRING" id="215637.A0A4P9ZVF5"/>
<dbReference type="InterPro" id="IPR050211">
    <property type="entry name" value="FOX_domain-containing"/>
</dbReference>
<dbReference type="GO" id="GO:0005634">
    <property type="term" value="C:nucleus"/>
    <property type="evidence" value="ECO:0007669"/>
    <property type="project" value="UniProtKB-SubCell"/>
</dbReference>
<keyword evidence="2 3" id="KW-0539">Nucleus</keyword>
<evidence type="ECO:0000256" key="2">
    <source>
        <dbReference type="ARBA" id="ARBA00023242"/>
    </source>
</evidence>
<organism evidence="6 7">
    <name type="scientific">Dimargaris cristalligena</name>
    <dbReference type="NCBI Taxonomy" id="215637"/>
    <lineage>
        <taxon>Eukaryota</taxon>
        <taxon>Fungi</taxon>
        <taxon>Fungi incertae sedis</taxon>
        <taxon>Zoopagomycota</taxon>
        <taxon>Kickxellomycotina</taxon>
        <taxon>Dimargaritomycetes</taxon>
        <taxon>Dimargaritales</taxon>
        <taxon>Dimargaritaceae</taxon>
        <taxon>Dimargaris</taxon>
    </lineage>
</organism>
<accession>A0A4P9ZVF5</accession>